<accession>A0A085VZN8</accession>
<dbReference type="STRING" id="394096.DB31_4814"/>
<dbReference type="Pfam" id="PF16403">
    <property type="entry name" value="Bact_surface_Ig-like"/>
    <property type="match status" value="3"/>
</dbReference>
<gene>
    <name evidence="5" type="ORF">DB31_4814</name>
</gene>
<name>A0A085VZN8_9BACT</name>
<dbReference type="Pfam" id="PF20597">
    <property type="entry name" value="pAdhesive_15"/>
    <property type="match status" value="1"/>
</dbReference>
<keyword evidence="1" id="KW-0727">SH2 domain</keyword>
<evidence type="ECO:0000259" key="3">
    <source>
        <dbReference type="Pfam" id="PF16403"/>
    </source>
</evidence>
<dbReference type="Gene3D" id="2.60.40.10">
    <property type="entry name" value="Immunoglobulins"/>
    <property type="match status" value="3"/>
</dbReference>
<keyword evidence="6" id="KW-1185">Reference proteome</keyword>
<dbReference type="InterPro" id="IPR013783">
    <property type="entry name" value="Ig-like_fold"/>
</dbReference>
<dbReference type="GO" id="GO:0001784">
    <property type="term" value="F:phosphotyrosine residue binding"/>
    <property type="evidence" value="ECO:0007669"/>
    <property type="project" value="TreeGrafter"/>
</dbReference>
<feature type="chain" id="PRO_5001799297" description="HYR domain-containing protein" evidence="2">
    <location>
        <begin position="21"/>
        <end position="945"/>
    </location>
</feature>
<evidence type="ECO:0008006" key="7">
    <source>
        <dbReference type="Google" id="ProtNLM"/>
    </source>
</evidence>
<dbReference type="RefSeq" id="WP_157232416.1">
    <property type="nucleotide sequence ID" value="NZ_JMCB01000028.1"/>
</dbReference>
<organism evidence="5 6">
    <name type="scientific">Hyalangium minutum</name>
    <dbReference type="NCBI Taxonomy" id="394096"/>
    <lineage>
        <taxon>Bacteria</taxon>
        <taxon>Pseudomonadati</taxon>
        <taxon>Myxococcota</taxon>
        <taxon>Myxococcia</taxon>
        <taxon>Myxococcales</taxon>
        <taxon>Cystobacterineae</taxon>
        <taxon>Archangiaceae</taxon>
        <taxon>Hyalangium</taxon>
    </lineage>
</organism>
<keyword evidence="2" id="KW-0732">Signal</keyword>
<dbReference type="NCBIfam" id="TIGR04215">
    <property type="entry name" value="choice_anch_A"/>
    <property type="match status" value="1"/>
</dbReference>
<reference evidence="5 6" key="1">
    <citation type="submission" date="2014-04" db="EMBL/GenBank/DDBJ databases">
        <title>Genome assembly of Hyalangium minutum DSM 14724.</title>
        <authorList>
            <person name="Sharma G."/>
            <person name="Subramanian S."/>
        </authorList>
    </citation>
    <scope>NUCLEOTIDE SEQUENCE [LARGE SCALE GENOMIC DNA]</scope>
    <source>
        <strain evidence="5 6">DSM 14724</strain>
    </source>
</reference>
<dbReference type="EMBL" id="JMCB01000028">
    <property type="protein sequence ID" value="KFE60901.1"/>
    <property type="molecule type" value="Genomic_DNA"/>
</dbReference>
<dbReference type="PROSITE" id="PS51257">
    <property type="entry name" value="PROKAR_LIPOPROTEIN"/>
    <property type="match status" value="1"/>
</dbReference>
<dbReference type="InterPro" id="IPR051846">
    <property type="entry name" value="SH2_domain_adapters"/>
</dbReference>
<dbReference type="PANTHER" id="PTHR15127:SF32">
    <property type="entry name" value="HEAVYWEIGHT, ISOFORM A"/>
    <property type="match status" value="1"/>
</dbReference>
<evidence type="ECO:0000313" key="5">
    <source>
        <dbReference type="EMBL" id="KFE60901.1"/>
    </source>
</evidence>
<evidence type="ECO:0000256" key="2">
    <source>
        <dbReference type="SAM" id="SignalP"/>
    </source>
</evidence>
<sequence length="945" mass="97374">MRLQSVGNSLWVCAALAVMACSEAPAEHTSAPLSTAQQAVNSTNRVLILGSSVTGGLQSREARAVAEQDPSAAIEVVTPAQWRAMTGEQFMSYRALIIGDGACQSGTAAFQAAVDTRDTWGDIVDGTVALLATDPSHNGTPQLVENAIAFVLNSVQYRTGMYIALGCAYQNTTAPVAVTLLEPFGHFSAQGVPGCAQSAHMFQMYPDLLSRELPDGLLPGNGGCAARSVFTQYPEQNFSLAAIALSTPEKTMPGQKTYSDVLVVPGEQTPMASTPYVLLRGASPQAIGCGLDETPEGEECDLGDYMNGQAAFPGQSAEDTCSFSCRQHWCGDGVVDRNLGEECDLGVGNGRKGDAAGSIGACTASCQIPTTSAPPSHPPTALCKNVTMAAEYTCGASVSIDSGSYDADNDLTGCIQSPAGPYGIGNTTVSLSCTDLAGQTSSCTGVVTVLDRGAPVVTLSGAANQTLECVAGGTYTDPGTSASDLCEGNKTVTRTGSVQMGTPGTYSLSYVAADSAGNTSAPVTRTVTVNDTLPPTLSLSGLANMALECGTAYTEPGATAADQCASNLTGAIVKTGTVNTAAPGSYVLRYNVKDPSNLSAPEASRVVTVRDTLPPTLTLNGPSSVTLACGASYTDPGATANDTCAKDLTSSITVTSNLDRNRAGQYTTTFRVADPSGNVKTAVRQLTVGPCATCINLRLGEYTLFLDGDYNLGTDVEGKVAAAGNITMNNFSVGHRLPANNISNALVAGGNLKLTNGGVWGDARYGGTFSADTTVVYPRGTRAQGTPIDFAARWTELRTQSSQLAALTVNGTTRRENWGGVMMRGTNPSLNVFDVSASAFNGAVMWSIEAPAGSLVVVNIRGTPPTFRGFGISFAGGIASNAVLYNFVDATSISATGFGFMGTVLAPYANVNFTEGAWEGGLYAKSLTGNAEGHINPLTQRDICP</sequence>
<dbReference type="InterPro" id="IPR026588">
    <property type="entry name" value="Choice_anch_A"/>
</dbReference>
<feature type="domain" description="Pesticidal crystal protein Cry22Aa Ig-like" evidence="3">
    <location>
        <begin position="538"/>
        <end position="609"/>
    </location>
</feature>
<feature type="signal peptide" evidence="2">
    <location>
        <begin position="1"/>
        <end position="20"/>
    </location>
</feature>
<protein>
    <recommendedName>
        <fullName evidence="7">HYR domain-containing protein</fullName>
    </recommendedName>
</protein>
<dbReference type="OrthoDB" id="8800327at2"/>
<evidence type="ECO:0000256" key="1">
    <source>
        <dbReference type="ARBA" id="ARBA00022999"/>
    </source>
</evidence>
<dbReference type="PANTHER" id="PTHR15127">
    <property type="entry name" value="HEAVYWEIGHT, ISOFORM A"/>
    <property type="match status" value="1"/>
</dbReference>
<dbReference type="AlphaFoldDB" id="A0A085VZN8"/>
<feature type="domain" description="Choice-of-anchor A" evidence="4">
    <location>
        <begin position="699"/>
        <end position="934"/>
    </location>
</feature>
<comment type="caution">
    <text evidence="5">The sequence shown here is derived from an EMBL/GenBank/DDBJ whole genome shotgun (WGS) entry which is preliminary data.</text>
</comment>
<feature type="domain" description="Pesticidal crystal protein Cry22Aa Ig-like" evidence="3">
    <location>
        <begin position="458"/>
        <end position="529"/>
    </location>
</feature>
<dbReference type="InterPro" id="IPR032179">
    <property type="entry name" value="Cry22Aa_Ig-like"/>
</dbReference>
<evidence type="ECO:0000259" key="4">
    <source>
        <dbReference type="Pfam" id="PF20597"/>
    </source>
</evidence>
<proteinExistence type="predicted"/>
<feature type="domain" description="Pesticidal crystal protein Cry22Aa Ig-like" evidence="3">
    <location>
        <begin position="617"/>
        <end position="688"/>
    </location>
</feature>
<dbReference type="Proteomes" id="UP000028725">
    <property type="component" value="Unassembled WGS sequence"/>
</dbReference>
<evidence type="ECO:0000313" key="6">
    <source>
        <dbReference type="Proteomes" id="UP000028725"/>
    </source>
</evidence>